<proteinExistence type="predicted"/>
<accession>A0A9W8GQE8</accession>
<gene>
    <name evidence="2" type="ORF">GGI19_005857</name>
</gene>
<evidence type="ECO:0000313" key="2">
    <source>
        <dbReference type="EMBL" id="KAJ2749043.1"/>
    </source>
</evidence>
<feature type="transmembrane region" description="Helical" evidence="1">
    <location>
        <begin position="223"/>
        <end position="243"/>
    </location>
</feature>
<reference evidence="2" key="1">
    <citation type="submission" date="2022-07" db="EMBL/GenBank/DDBJ databases">
        <title>Phylogenomic reconstructions and comparative analyses of Kickxellomycotina fungi.</title>
        <authorList>
            <person name="Reynolds N.K."/>
            <person name="Stajich J.E."/>
            <person name="Barry K."/>
            <person name="Grigoriev I.V."/>
            <person name="Crous P."/>
            <person name="Smith M.E."/>
        </authorList>
    </citation>
    <scope>NUCLEOTIDE SEQUENCE</scope>
    <source>
        <strain evidence="2">BCRC 34297</strain>
    </source>
</reference>
<evidence type="ECO:0000313" key="3">
    <source>
        <dbReference type="Proteomes" id="UP001140011"/>
    </source>
</evidence>
<keyword evidence="3" id="KW-1185">Reference proteome</keyword>
<evidence type="ECO:0000256" key="1">
    <source>
        <dbReference type="SAM" id="Phobius"/>
    </source>
</evidence>
<keyword evidence="1" id="KW-0812">Transmembrane</keyword>
<dbReference type="OrthoDB" id="5572445at2759"/>
<dbReference type="AlphaFoldDB" id="A0A9W8GQE8"/>
<sequence length="403" mass="44186">MFSSDNDGSGSGSDVEDLIEQRIVRSSSPELGAGDKVAVIDIVGASSSKQGAPPHTGISSRLGARMPVFDHDDDAYARRLGEVGFPPVPSSNYLGDGHGHGYALQRYGAPQGYLESRYGSTGAIYDCSGEEITPARMSALLGPFCFMILHMVPTVYRQIFGCQPIPGGVKPQEFNRALTKMEGFTFCPLNIPGPTPNRPTFMNFLQRDGDELGNMRKNLLRRLALTGGANAVVAGPLLSYYLVTLACMRVDQMTGTILDRIFRRITGRALGSLTVVTENRIGRMTAIEMCEMAKTWVTNLCLFIAKGSRMQDSLDLATACYEAYVKRYRATGSTSVHIDIDGRVAREMLENNEDHSRMFLGIRATELTKLYVYLVCMVNGEVNTSTKNYLKVVSESLHNHALH</sequence>
<comment type="caution">
    <text evidence="2">The sequence shown here is derived from an EMBL/GenBank/DDBJ whole genome shotgun (WGS) entry which is preliminary data.</text>
</comment>
<keyword evidence="1" id="KW-0472">Membrane</keyword>
<dbReference type="Proteomes" id="UP001140011">
    <property type="component" value="Unassembled WGS sequence"/>
</dbReference>
<protein>
    <submittedName>
        <fullName evidence="2">Uncharacterized protein</fullName>
    </submittedName>
</protein>
<dbReference type="EMBL" id="JANBUH010000895">
    <property type="protein sequence ID" value="KAJ2749043.1"/>
    <property type="molecule type" value="Genomic_DNA"/>
</dbReference>
<keyword evidence="1" id="KW-1133">Transmembrane helix</keyword>
<organism evidence="2 3">
    <name type="scientific">Coemansia pectinata</name>
    <dbReference type="NCBI Taxonomy" id="1052879"/>
    <lineage>
        <taxon>Eukaryota</taxon>
        <taxon>Fungi</taxon>
        <taxon>Fungi incertae sedis</taxon>
        <taxon>Zoopagomycota</taxon>
        <taxon>Kickxellomycotina</taxon>
        <taxon>Kickxellomycetes</taxon>
        <taxon>Kickxellales</taxon>
        <taxon>Kickxellaceae</taxon>
        <taxon>Coemansia</taxon>
    </lineage>
</organism>
<name>A0A9W8GQE8_9FUNG</name>